<protein>
    <recommendedName>
        <fullName evidence="5">Xyloside xylosyltransferase 1</fullName>
    </recommendedName>
</protein>
<evidence type="ECO:0000256" key="2">
    <source>
        <dbReference type="SAM" id="Phobius"/>
    </source>
</evidence>
<reference evidence="3" key="1">
    <citation type="submission" date="2022-11" db="UniProtKB">
        <authorList>
            <consortium name="EnsemblMetazoa"/>
        </authorList>
    </citation>
    <scope>IDENTIFICATION</scope>
</reference>
<keyword evidence="2" id="KW-0472">Membrane</keyword>
<evidence type="ECO:0000313" key="3">
    <source>
        <dbReference type="EnsemblMetazoa" id="XP_038061940.1"/>
    </source>
</evidence>
<dbReference type="OMA" id="LTNTHKM"/>
<accession>A0A914ADD1</accession>
<keyword evidence="4" id="KW-1185">Reference proteome</keyword>
<dbReference type="GeneID" id="119732484"/>
<evidence type="ECO:0008006" key="5">
    <source>
        <dbReference type="Google" id="ProtNLM"/>
    </source>
</evidence>
<dbReference type="GO" id="GO:0016266">
    <property type="term" value="P:protein O-linked glycosylation via N-acetyl-galactosamine"/>
    <property type="evidence" value="ECO:0007669"/>
    <property type="project" value="TreeGrafter"/>
</dbReference>
<dbReference type="PANTHER" id="PTHR46612">
    <property type="entry name" value="XYLOSIDE XYLOSYLTRANSFERASE 1"/>
    <property type="match status" value="1"/>
</dbReference>
<name>A0A914ADD1_PATMI</name>
<proteinExistence type="predicted"/>
<feature type="compositionally biased region" description="Polar residues" evidence="1">
    <location>
        <begin position="12"/>
        <end position="22"/>
    </location>
</feature>
<dbReference type="RefSeq" id="XP_038061940.1">
    <property type="nucleotide sequence ID" value="XM_038206012.1"/>
</dbReference>
<feature type="region of interest" description="Disordered" evidence="1">
    <location>
        <begin position="188"/>
        <end position="254"/>
    </location>
</feature>
<dbReference type="Proteomes" id="UP000887568">
    <property type="component" value="Unplaced"/>
</dbReference>
<dbReference type="GO" id="GO:0005789">
    <property type="term" value="C:endoplasmic reticulum membrane"/>
    <property type="evidence" value="ECO:0007669"/>
    <property type="project" value="TreeGrafter"/>
</dbReference>
<sequence>MVRQRKHDGKNLKQSGRLQSAKQESRPQPLEEASTPPTTTAADGNNMQYVSNSRSKARLQQFGPQPGFLRWLLRLRLTRAFFMVMVVGVSGFLLGRMVHRGHRVFIADPQGGFQAHKNLRTQQNLNHPNTLNQGDAQHRHANAKNGAQLDAPIQQPFVHHEAKHEAKEGEIPMSPEEQRHFQEVYDKHAAMRKKAKEMRESLQKAGQQNAAQPQAIVPQQQPPHVGQQPDVQNQNGQQPAANLPSAVETAKANQPKIADAPSDFETYPYHVIQTLTNTHKMPHLKTRFIECTKSILDKASINLHFFFVVDEPSKKFIIEALQDITNQHIARNKFQFHFIEVDELARQLAPLVSMLQEKVTGGHPYYQDAIFFLSVAIHRGILPSYVRRIVMLDSDLKFMTDIKKLFDRFDLFTSNNIMGLAREMQPVYRHLLSLYRNMNQGTKVGDPPPDGLTGFNSGVVLLDLEKMRNSAAYRGFVNAEKIHQLTEKYHFKGHLGDQDFFTLISLDMPDLFHILPCSWNRQLCTWWRDKGYANVFDQYYRCDMEINVYHGNCNTPIP</sequence>
<dbReference type="Gene3D" id="3.90.550.10">
    <property type="entry name" value="Spore Coat Polysaccharide Biosynthesis Protein SpsA, Chain A"/>
    <property type="match status" value="1"/>
</dbReference>
<feature type="transmembrane region" description="Helical" evidence="2">
    <location>
        <begin position="80"/>
        <end position="98"/>
    </location>
</feature>
<dbReference type="GO" id="GO:0140560">
    <property type="term" value="F:xylosyl alpha-1,3-xylosyltransferase activity"/>
    <property type="evidence" value="ECO:0007669"/>
    <property type="project" value="TreeGrafter"/>
</dbReference>
<dbReference type="AlphaFoldDB" id="A0A914ADD1"/>
<feature type="region of interest" description="Disordered" evidence="1">
    <location>
        <begin position="1"/>
        <end position="46"/>
    </location>
</feature>
<organism evidence="3 4">
    <name type="scientific">Patiria miniata</name>
    <name type="common">Bat star</name>
    <name type="synonym">Asterina miniata</name>
    <dbReference type="NCBI Taxonomy" id="46514"/>
    <lineage>
        <taxon>Eukaryota</taxon>
        <taxon>Metazoa</taxon>
        <taxon>Echinodermata</taxon>
        <taxon>Eleutherozoa</taxon>
        <taxon>Asterozoa</taxon>
        <taxon>Asteroidea</taxon>
        <taxon>Valvatacea</taxon>
        <taxon>Valvatida</taxon>
        <taxon>Asterinidae</taxon>
        <taxon>Patiria</taxon>
    </lineage>
</organism>
<keyword evidence="2" id="KW-0812">Transmembrane</keyword>
<evidence type="ECO:0000313" key="4">
    <source>
        <dbReference type="Proteomes" id="UP000887568"/>
    </source>
</evidence>
<keyword evidence="2" id="KW-1133">Transmembrane helix</keyword>
<dbReference type="InterPro" id="IPR029044">
    <property type="entry name" value="Nucleotide-diphossugar_trans"/>
</dbReference>
<evidence type="ECO:0000256" key="1">
    <source>
        <dbReference type="SAM" id="MobiDB-lite"/>
    </source>
</evidence>
<dbReference type="OrthoDB" id="411524at2759"/>
<dbReference type="SUPFAM" id="SSF53448">
    <property type="entry name" value="Nucleotide-diphospho-sugar transferases"/>
    <property type="match status" value="1"/>
</dbReference>
<feature type="compositionally biased region" description="Low complexity" evidence="1">
    <location>
        <begin position="207"/>
        <end position="239"/>
    </location>
</feature>
<dbReference type="InterPro" id="IPR042465">
    <property type="entry name" value="XXLT1"/>
</dbReference>
<dbReference type="EnsemblMetazoa" id="XM_038206012.1">
    <property type="protein sequence ID" value="XP_038061940.1"/>
    <property type="gene ID" value="LOC119732484"/>
</dbReference>
<dbReference type="PANTHER" id="PTHR46612:SF1">
    <property type="entry name" value="XYLOSIDE XYLOSYLTRANSFERASE 1"/>
    <property type="match status" value="1"/>
</dbReference>